<evidence type="ECO:0000313" key="3">
    <source>
        <dbReference type="Proteomes" id="UP000186309"/>
    </source>
</evidence>
<dbReference type="Pfam" id="PF07596">
    <property type="entry name" value="SBP_bac_10"/>
    <property type="match status" value="1"/>
</dbReference>
<dbReference type="Proteomes" id="UP000186309">
    <property type="component" value="Chromosome"/>
</dbReference>
<accession>A0A1U7CIT9</accession>
<dbReference type="PANTHER" id="PTHR30093:SF2">
    <property type="entry name" value="TYPE II SECRETION SYSTEM PROTEIN H"/>
    <property type="match status" value="1"/>
</dbReference>
<dbReference type="KEGG" id="pbor:BSF38_00267"/>
<evidence type="ECO:0000259" key="1">
    <source>
        <dbReference type="Pfam" id="PF07596"/>
    </source>
</evidence>
<dbReference type="NCBIfam" id="TIGR02532">
    <property type="entry name" value="IV_pilin_GFxxxE"/>
    <property type="match status" value="1"/>
</dbReference>
<dbReference type="NCBIfam" id="TIGR04294">
    <property type="entry name" value="pre_pil_HX9DG"/>
    <property type="match status" value="1"/>
</dbReference>
<feature type="domain" description="DUF1559" evidence="1">
    <location>
        <begin position="32"/>
        <end position="335"/>
    </location>
</feature>
<dbReference type="STRING" id="1387353.BSF38_00267"/>
<name>A0A1U7CIT9_9BACT</name>
<gene>
    <name evidence="2" type="primary">pilE_1</name>
    <name evidence="2" type="ORF">BSF38_00267</name>
</gene>
<sequence length="356" mass="37890">MRPRTRGFTLIELLVVIAIIAVLIALLLPAVQSAREAARRAQCINNLKQIGLGLHNYHSTHGSFPMGVAASTSTWNASNGCDKTVTWNGWSAQALMLPYLEQSNIYNAINFMFDPLVCNSQNFQNTAFLSIIPGFLCPSDGNAGPKTGFIISYCASVGTTIGNVQNFPGTSTGAFGYQTTYGIESMTDGSSNTIAFGESLVGGGDNSRFNYRGNGVAAADNAYPWVQDASANVPQTMTALQNCTAAWLTAKPNAGLGTNRGWHWGWGAEAMSIINTIVPPSSTTYTWNACRNGCSSCGTYCMDHAAISNVTSNHPGGANLLFGDGSVKFIKNSIAIQTWWALGTRENGEVISADSY</sequence>
<dbReference type="PROSITE" id="PS00409">
    <property type="entry name" value="PROKAR_NTER_METHYL"/>
    <property type="match status" value="1"/>
</dbReference>
<dbReference type="InterPro" id="IPR012902">
    <property type="entry name" value="N_methyl_site"/>
</dbReference>
<dbReference type="InterPro" id="IPR027558">
    <property type="entry name" value="Pre_pil_HX9DG_C"/>
</dbReference>
<organism evidence="2 3">
    <name type="scientific">Paludisphaera borealis</name>
    <dbReference type="NCBI Taxonomy" id="1387353"/>
    <lineage>
        <taxon>Bacteria</taxon>
        <taxon>Pseudomonadati</taxon>
        <taxon>Planctomycetota</taxon>
        <taxon>Planctomycetia</taxon>
        <taxon>Isosphaerales</taxon>
        <taxon>Isosphaeraceae</taxon>
        <taxon>Paludisphaera</taxon>
    </lineage>
</organism>
<protein>
    <submittedName>
        <fullName evidence="2">Fimbrial protein</fullName>
    </submittedName>
</protein>
<dbReference type="RefSeq" id="WP_076343118.1">
    <property type="nucleotide sequence ID" value="NZ_CP019082.1"/>
</dbReference>
<dbReference type="PANTHER" id="PTHR30093">
    <property type="entry name" value="GENERAL SECRETION PATHWAY PROTEIN G"/>
    <property type="match status" value="1"/>
</dbReference>
<dbReference type="OrthoDB" id="236724at2"/>
<dbReference type="AlphaFoldDB" id="A0A1U7CIT9"/>
<dbReference type="Pfam" id="PF07963">
    <property type="entry name" value="N_methyl"/>
    <property type="match status" value="1"/>
</dbReference>
<dbReference type="Gene3D" id="3.30.700.10">
    <property type="entry name" value="Glycoprotein, Type 4 Pilin"/>
    <property type="match status" value="1"/>
</dbReference>
<reference evidence="3" key="1">
    <citation type="submission" date="2016-12" db="EMBL/GenBank/DDBJ databases">
        <title>Comparative genomics of four Isosphaeraceae planctomycetes: a common pool of plasmids and glycoside hydrolase genes.</title>
        <authorList>
            <person name="Ivanova A."/>
        </authorList>
    </citation>
    <scope>NUCLEOTIDE SEQUENCE [LARGE SCALE GENOMIC DNA]</scope>
    <source>
        <strain evidence="3">PX4</strain>
    </source>
</reference>
<dbReference type="InterPro" id="IPR011453">
    <property type="entry name" value="DUF1559"/>
</dbReference>
<dbReference type="InterPro" id="IPR045584">
    <property type="entry name" value="Pilin-like"/>
</dbReference>
<evidence type="ECO:0000313" key="2">
    <source>
        <dbReference type="EMBL" id="APW58860.1"/>
    </source>
</evidence>
<dbReference type="EMBL" id="CP019082">
    <property type="protein sequence ID" value="APW58860.1"/>
    <property type="molecule type" value="Genomic_DNA"/>
</dbReference>
<dbReference type="SUPFAM" id="SSF54523">
    <property type="entry name" value="Pili subunits"/>
    <property type="match status" value="1"/>
</dbReference>
<keyword evidence="3" id="KW-1185">Reference proteome</keyword>
<proteinExistence type="predicted"/>